<proteinExistence type="inferred from homology"/>
<organism evidence="6">
    <name type="scientific">Stegastes partitus</name>
    <name type="common">bicolor damselfish</name>
    <dbReference type="NCBI Taxonomy" id="144197"/>
    <lineage>
        <taxon>Eukaryota</taxon>
        <taxon>Metazoa</taxon>
        <taxon>Chordata</taxon>
        <taxon>Craniata</taxon>
        <taxon>Vertebrata</taxon>
        <taxon>Euteleostomi</taxon>
        <taxon>Actinopterygii</taxon>
        <taxon>Neopterygii</taxon>
        <taxon>Teleostei</taxon>
        <taxon>Neoteleostei</taxon>
        <taxon>Acanthomorphata</taxon>
        <taxon>Ovalentaria</taxon>
        <taxon>Pomacentridae</taxon>
        <taxon>Stegastes</taxon>
    </lineage>
</organism>
<keyword evidence="3" id="KW-0217">Developmental protein</keyword>
<sequence>MEAHSTNRGLTPVLSGASSAQQPDMWRPWSGNRGEAAPCTVGFSDFSCLNLKKMLYWPKSRCFDYLYQDAQMLLRNYPVQATICPYQDSSSDEESDDDDEEVEKELN</sequence>
<evidence type="ECO:0000256" key="1">
    <source>
        <dbReference type="ARBA" id="ARBA00004123"/>
    </source>
</evidence>
<dbReference type="STRING" id="144197.ENSSPAP00000030286"/>
<evidence type="ECO:0000256" key="4">
    <source>
        <dbReference type="ARBA" id="ARBA00023242"/>
    </source>
</evidence>
<dbReference type="AlphaFoldDB" id="A0A3B5BBI3"/>
<evidence type="ECO:0000256" key="2">
    <source>
        <dbReference type="ARBA" id="ARBA00006944"/>
    </source>
</evidence>
<dbReference type="PANTHER" id="PTHR16770:SF3">
    <property type="entry name" value="PROTEIN RIPPLY2"/>
    <property type="match status" value="1"/>
</dbReference>
<evidence type="ECO:0000256" key="3">
    <source>
        <dbReference type="ARBA" id="ARBA00022473"/>
    </source>
</evidence>
<reference evidence="6" key="1">
    <citation type="submission" date="2023-09" db="UniProtKB">
        <authorList>
            <consortium name="Ensembl"/>
        </authorList>
    </citation>
    <scope>IDENTIFICATION</scope>
</reference>
<protein>
    <submittedName>
        <fullName evidence="6">Ripply transcriptional repressor 2</fullName>
    </submittedName>
</protein>
<name>A0A3B5BBI3_9TELE</name>
<dbReference type="GO" id="GO:0009880">
    <property type="term" value="P:embryonic pattern specification"/>
    <property type="evidence" value="ECO:0007669"/>
    <property type="project" value="TreeGrafter"/>
</dbReference>
<dbReference type="GO" id="GO:0005634">
    <property type="term" value="C:nucleus"/>
    <property type="evidence" value="ECO:0007669"/>
    <property type="project" value="UniProtKB-SubCell"/>
</dbReference>
<dbReference type="Ensembl" id="ENSSPAT00000030779.1">
    <property type="protein sequence ID" value="ENSSPAP00000030286.1"/>
    <property type="gene ID" value="ENSSPAG00000022743.1"/>
</dbReference>
<feature type="compositionally biased region" description="Acidic residues" evidence="5">
    <location>
        <begin position="90"/>
        <end position="107"/>
    </location>
</feature>
<comment type="similarity">
    <text evidence="2">Belongs to the ripply family.</text>
</comment>
<dbReference type="Pfam" id="PF14998">
    <property type="entry name" value="Ripply"/>
    <property type="match status" value="1"/>
</dbReference>
<accession>A0A3B5BBI3</accession>
<dbReference type="InterPro" id="IPR028127">
    <property type="entry name" value="Ripply_fam"/>
</dbReference>
<evidence type="ECO:0000313" key="6">
    <source>
        <dbReference type="Ensembl" id="ENSSPAP00000030286.1"/>
    </source>
</evidence>
<dbReference type="GO" id="GO:0000122">
    <property type="term" value="P:negative regulation of transcription by RNA polymerase II"/>
    <property type="evidence" value="ECO:0007669"/>
    <property type="project" value="TreeGrafter"/>
</dbReference>
<dbReference type="PANTHER" id="PTHR16770">
    <property type="entry name" value="PROTEIN RIPPLY-LIKE"/>
    <property type="match status" value="1"/>
</dbReference>
<comment type="subcellular location">
    <subcellularLocation>
        <location evidence="1">Nucleus</location>
    </subcellularLocation>
</comment>
<keyword evidence="4" id="KW-0539">Nucleus</keyword>
<feature type="region of interest" description="Disordered" evidence="5">
    <location>
        <begin position="1"/>
        <end position="31"/>
    </location>
</feature>
<evidence type="ECO:0000256" key="5">
    <source>
        <dbReference type="SAM" id="MobiDB-lite"/>
    </source>
</evidence>
<feature type="region of interest" description="Disordered" evidence="5">
    <location>
        <begin position="85"/>
        <end position="107"/>
    </location>
</feature>
<dbReference type="GeneTree" id="ENSGT00940000161952"/>